<dbReference type="AlphaFoldDB" id="A0AAN6TYN0"/>
<evidence type="ECO:0000313" key="2">
    <source>
        <dbReference type="Proteomes" id="UP001302602"/>
    </source>
</evidence>
<reference evidence="1" key="2">
    <citation type="submission" date="2023-05" db="EMBL/GenBank/DDBJ databases">
        <authorList>
            <consortium name="Lawrence Berkeley National Laboratory"/>
            <person name="Steindorff A."/>
            <person name="Hensen N."/>
            <person name="Bonometti L."/>
            <person name="Westerberg I."/>
            <person name="Brannstrom I.O."/>
            <person name="Guillou S."/>
            <person name="Cros-Aarteil S."/>
            <person name="Calhoun S."/>
            <person name="Haridas S."/>
            <person name="Kuo A."/>
            <person name="Mondo S."/>
            <person name="Pangilinan J."/>
            <person name="Riley R."/>
            <person name="Labutti K."/>
            <person name="Andreopoulos B."/>
            <person name="Lipzen A."/>
            <person name="Chen C."/>
            <person name="Yanf M."/>
            <person name="Daum C."/>
            <person name="Ng V."/>
            <person name="Clum A."/>
            <person name="Ohm R."/>
            <person name="Martin F."/>
            <person name="Silar P."/>
            <person name="Natvig D."/>
            <person name="Lalanne C."/>
            <person name="Gautier V."/>
            <person name="Ament-Velasquez S.L."/>
            <person name="Kruys A."/>
            <person name="Hutchinson M.I."/>
            <person name="Powell A.J."/>
            <person name="Barry K."/>
            <person name="Miller A.N."/>
            <person name="Grigoriev I.V."/>
            <person name="Debuchy R."/>
            <person name="Gladieux P."/>
            <person name="Thoren M.H."/>
            <person name="Johannesson H."/>
        </authorList>
    </citation>
    <scope>NUCLEOTIDE SEQUENCE</scope>
    <source>
        <strain evidence="1">CBS 731.68</strain>
    </source>
</reference>
<dbReference type="GeneID" id="87824290"/>
<keyword evidence="2" id="KW-1185">Reference proteome</keyword>
<name>A0AAN6TYN0_9PEZI</name>
<accession>A0AAN6TYN0</accession>
<evidence type="ECO:0000313" key="1">
    <source>
        <dbReference type="EMBL" id="KAK4122561.1"/>
    </source>
</evidence>
<sequence>MGSAELLQTGWATPGRSFIRTCRLRKWKDRVCWPYLIVWVALPNVQVDRYVPLWQEVNGVGLIEIIVDTPDESGAGVLRPYHMWITRMPDRIMAHLRLFANSEPV</sequence>
<protein>
    <submittedName>
        <fullName evidence="1">Uncharacterized protein</fullName>
    </submittedName>
</protein>
<dbReference type="RefSeq" id="XP_062646332.1">
    <property type="nucleotide sequence ID" value="XM_062787520.1"/>
</dbReference>
<organism evidence="1 2">
    <name type="scientific">Parathielavia appendiculata</name>
    <dbReference type="NCBI Taxonomy" id="2587402"/>
    <lineage>
        <taxon>Eukaryota</taxon>
        <taxon>Fungi</taxon>
        <taxon>Dikarya</taxon>
        <taxon>Ascomycota</taxon>
        <taxon>Pezizomycotina</taxon>
        <taxon>Sordariomycetes</taxon>
        <taxon>Sordariomycetidae</taxon>
        <taxon>Sordariales</taxon>
        <taxon>Chaetomiaceae</taxon>
        <taxon>Parathielavia</taxon>
    </lineage>
</organism>
<proteinExistence type="predicted"/>
<comment type="caution">
    <text evidence="1">The sequence shown here is derived from an EMBL/GenBank/DDBJ whole genome shotgun (WGS) entry which is preliminary data.</text>
</comment>
<dbReference type="EMBL" id="MU853230">
    <property type="protein sequence ID" value="KAK4122561.1"/>
    <property type="molecule type" value="Genomic_DNA"/>
</dbReference>
<gene>
    <name evidence="1" type="ORF">N657DRAFT_467455</name>
</gene>
<reference evidence="1" key="1">
    <citation type="journal article" date="2023" name="Mol. Phylogenet. Evol.">
        <title>Genome-scale phylogeny and comparative genomics of the fungal order Sordariales.</title>
        <authorList>
            <person name="Hensen N."/>
            <person name="Bonometti L."/>
            <person name="Westerberg I."/>
            <person name="Brannstrom I.O."/>
            <person name="Guillou S."/>
            <person name="Cros-Aarteil S."/>
            <person name="Calhoun S."/>
            <person name="Haridas S."/>
            <person name="Kuo A."/>
            <person name="Mondo S."/>
            <person name="Pangilinan J."/>
            <person name="Riley R."/>
            <person name="LaButti K."/>
            <person name="Andreopoulos B."/>
            <person name="Lipzen A."/>
            <person name="Chen C."/>
            <person name="Yan M."/>
            <person name="Daum C."/>
            <person name="Ng V."/>
            <person name="Clum A."/>
            <person name="Steindorff A."/>
            <person name="Ohm R.A."/>
            <person name="Martin F."/>
            <person name="Silar P."/>
            <person name="Natvig D.O."/>
            <person name="Lalanne C."/>
            <person name="Gautier V."/>
            <person name="Ament-Velasquez S.L."/>
            <person name="Kruys A."/>
            <person name="Hutchinson M.I."/>
            <person name="Powell A.J."/>
            <person name="Barry K."/>
            <person name="Miller A.N."/>
            <person name="Grigoriev I.V."/>
            <person name="Debuchy R."/>
            <person name="Gladieux P."/>
            <person name="Hiltunen Thoren M."/>
            <person name="Johannesson H."/>
        </authorList>
    </citation>
    <scope>NUCLEOTIDE SEQUENCE</scope>
    <source>
        <strain evidence="1">CBS 731.68</strain>
    </source>
</reference>
<dbReference type="Proteomes" id="UP001302602">
    <property type="component" value="Unassembled WGS sequence"/>
</dbReference>